<dbReference type="GO" id="GO:0016705">
    <property type="term" value="F:oxidoreductase activity, acting on paired donors, with incorporation or reduction of molecular oxygen"/>
    <property type="evidence" value="ECO:0007669"/>
    <property type="project" value="InterPro"/>
</dbReference>
<gene>
    <name evidence="6" type="ORF">TI39_contig4332g00001</name>
</gene>
<dbReference type="Pfam" id="PF00067">
    <property type="entry name" value="p450"/>
    <property type="match status" value="1"/>
</dbReference>
<dbReference type="PRINTS" id="PR00463">
    <property type="entry name" value="EP450I"/>
</dbReference>
<evidence type="ECO:0000256" key="4">
    <source>
        <dbReference type="PIRSR" id="PIRSR602401-1"/>
    </source>
</evidence>
<dbReference type="PROSITE" id="PS00086">
    <property type="entry name" value="CYTOCHROME_P450"/>
    <property type="match status" value="1"/>
</dbReference>
<dbReference type="FunFam" id="1.10.630.10:FF:000050">
    <property type="entry name" value="Cytochrome P450 monooxygenase"/>
    <property type="match status" value="1"/>
</dbReference>
<dbReference type="AlphaFoldDB" id="A0A0F4G7I4"/>
<dbReference type="GO" id="GO:0004497">
    <property type="term" value="F:monooxygenase activity"/>
    <property type="evidence" value="ECO:0007669"/>
    <property type="project" value="UniProtKB-KW"/>
</dbReference>
<keyword evidence="3 4" id="KW-0408">Iron</keyword>
<evidence type="ECO:0000256" key="2">
    <source>
        <dbReference type="ARBA" id="ARBA00022723"/>
    </source>
</evidence>
<dbReference type="InterPro" id="IPR036396">
    <property type="entry name" value="Cyt_P450_sf"/>
</dbReference>
<dbReference type="OrthoDB" id="3934656at2759"/>
<dbReference type="GO" id="GO:0020037">
    <property type="term" value="F:heme binding"/>
    <property type="evidence" value="ECO:0007669"/>
    <property type="project" value="InterPro"/>
</dbReference>
<keyword evidence="4 5" id="KW-0349">Heme</keyword>
<proteinExistence type="inferred from homology"/>
<keyword evidence="5" id="KW-0560">Oxidoreductase</keyword>
<keyword evidence="7" id="KW-1185">Reference proteome</keyword>
<comment type="cofactor">
    <cofactor evidence="1 4">
        <name>heme</name>
        <dbReference type="ChEBI" id="CHEBI:30413"/>
    </cofactor>
</comment>
<sequence>MHPIIIVYAALAALIAKFFHFIYTALTSPLRDVPGPFAARFSKLWYVFAIWTGKAEQINIELHRNHARDGEYYAPVVRLGPNMYSISRPEKAIYGIGSKATKSSWYDTWYGPALEPSLFPDRDTQRHANKRRMFQSMYALSSLLHYEKYVEAVQSIFQERLNEISRDGRQVDLHHWLQCYAFDVVGNITYGRRFGFLDEGKDVGQMITSLDSVLKYATFMGIFSWAHKWVYRYSSKLPGMRGGGLPYLASTVRKELDSRIAQRGEEEKEGGRVHDLDAPRDFLDLALDAEKDPDKAMTMRHVYAMLLSNVVAGSDTTAVSLSSVVFYVARDARVLARLREELDQAVQDGKATPDRMAFKETQDMPYFQACIKEGLRLTAATGLPLWRVVPVGGVEMLGHYFPEGTEVGINTWLAHYDQTIWGEDVADFRPERWIEAQEGDANKMKVMDSNFMPFGLGSRTCIGRHISYLEMCKFIPMIFLNFDTELASTTLTTENHWFVKPTNFTVKLRRRQN</sequence>
<organism evidence="6 7">
    <name type="scientific">Zymoseptoria brevis</name>
    <dbReference type="NCBI Taxonomy" id="1047168"/>
    <lineage>
        <taxon>Eukaryota</taxon>
        <taxon>Fungi</taxon>
        <taxon>Dikarya</taxon>
        <taxon>Ascomycota</taxon>
        <taxon>Pezizomycotina</taxon>
        <taxon>Dothideomycetes</taxon>
        <taxon>Dothideomycetidae</taxon>
        <taxon>Mycosphaerellales</taxon>
        <taxon>Mycosphaerellaceae</taxon>
        <taxon>Zymoseptoria</taxon>
    </lineage>
</organism>
<dbReference type="PANTHER" id="PTHR24305:SF188">
    <property type="entry name" value="P450, PUTATIVE (EUROFUNG)-RELATED"/>
    <property type="match status" value="1"/>
</dbReference>
<keyword evidence="5" id="KW-0503">Monooxygenase</keyword>
<comment type="similarity">
    <text evidence="5">Belongs to the cytochrome P450 family.</text>
</comment>
<dbReference type="STRING" id="1047168.A0A0F4G7I4"/>
<comment type="caution">
    <text evidence="6">The sequence shown here is derived from an EMBL/GenBank/DDBJ whole genome shotgun (WGS) entry which is preliminary data.</text>
</comment>
<dbReference type="EMBL" id="LAFY01004291">
    <property type="protein sequence ID" value="KJX93341.1"/>
    <property type="molecule type" value="Genomic_DNA"/>
</dbReference>
<protein>
    <submittedName>
        <fullName evidence="6">Cytochrome p450 pisatin like protein</fullName>
    </submittedName>
</protein>
<keyword evidence="2 4" id="KW-0479">Metal-binding</keyword>
<evidence type="ECO:0000256" key="3">
    <source>
        <dbReference type="ARBA" id="ARBA00023004"/>
    </source>
</evidence>
<feature type="binding site" description="axial binding residue" evidence="4">
    <location>
        <position position="461"/>
    </location>
    <ligand>
        <name>heme</name>
        <dbReference type="ChEBI" id="CHEBI:30413"/>
    </ligand>
    <ligandPart>
        <name>Fe</name>
        <dbReference type="ChEBI" id="CHEBI:18248"/>
    </ligandPart>
</feature>
<dbReference type="InterPro" id="IPR002401">
    <property type="entry name" value="Cyt_P450_E_grp-I"/>
</dbReference>
<evidence type="ECO:0000313" key="7">
    <source>
        <dbReference type="Proteomes" id="UP000033647"/>
    </source>
</evidence>
<evidence type="ECO:0000313" key="6">
    <source>
        <dbReference type="EMBL" id="KJX93341.1"/>
    </source>
</evidence>
<name>A0A0F4G7I4_9PEZI</name>
<evidence type="ECO:0000256" key="1">
    <source>
        <dbReference type="ARBA" id="ARBA00001971"/>
    </source>
</evidence>
<dbReference type="CDD" id="cd11060">
    <property type="entry name" value="CYP57A1-like"/>
    <property type="match status" value="1"/>
</dbReference>
<dbReference type="PANTHER" id="PTHR24305">
    <property type="entry name" value="CYTOCHROME P450"/>
    <property type="match status" value="1"/>
</dbReference>
<reference evidence="6 7" key="1">
    <citation type="submission" date="2015-03" db="EMBL/GenBank/DDBJ databases">
        <title>RNA-seq based gene annotation and comparative genomics of four Zymoseptoria species reveal species-specific pathogenicity related genes and transposable element activity.</title>
        <authorList>
            <person name="Grandaubert J."/>
            <person name="Bhattacharyya A."/>
            <person name="Stukenbrock E.H."/>
        </authorList>
    </citation>
    <scope>NUCLEOTIDE SEQUENCE [LARGE SCALE GENOMIC DNA]</scope>
    <source>
        <strain evidence="6 7">Zb18110</strain>
    </source>
</reference>
<accession>A0A0F4G7I4</accession>
<dbReference type="SUPFAM" id="SSF48264">
    <property type="entry name" value="Cytochrome P450"/>
    <property type="match status" value="1"/>
</dbReference>
<dbReference type="InterPro" id="IPR050121">
    <property type="entry name" value="Cytochrome_P450_monoxygenase"/>
</dbReference>
<dbReference type="Gene3D" id="1.10.630.10">
    <property type="entry name" value="Cytochrome P450"/>
    <property type="match status" value="1"/>
</dbReference>
<dbReference type="Proteomes" id="UP000033647">
    <property type="component" value="Unassembled WGS sequence"/>
</dbReference>
<dbReference type="InterPro" id="IPR017972">
    <property type="entry name" value="Cyt_P450_CS"/>
</dbReference>
<dbReference type="InterPro" id="IPR001128">
    <property type="entry name" value="Cyt_P450"/>
</dbReference>
<evidence type="ECO:0000256" key="5">
    <source>
        <dbReference type="RuleBase" id="RU000461"/>
    </source>
</evidence>
<dbReference type="PRINTS" id="PR00385">
    <property type="entry name" value="P450"/>
</dbReference>
<dbReference type="GO" id="GO:0005506">
    <property type="term" value="F:iron ion binding"/>
    <property type="evidence" value="ECO:0007669"/>
    <property type="project" value="InterPro"/>
</dbReference>